<dbReference type="InterPro" id="IPR011257">
    <property type="entry name" value="DNA_glycosylase"/>
</dbReference>
<dbReference type="GO" id="GO:0006284">
    <property type="term" value="P:base-excision repair"/>
    <property type="evidence" value="ECO:0007669"/>
    <property type="project" value="InterPro"/>
</dbReference>
<keyword evidence="3" id="KW-0408">Iron</keyword>
<keyword evidence="2" id="KW-0479">Metal-binding</keyword>
<keyword evidence="1" id="KW-0004">4Fe-4S</keyword>
<accession>A0A1F4TP61</accession>
<dbReference type="PANTHER" id="PTHR10359:SF19">
    <property type="entry name" value="DNA REPAIR GLYCOSYLASE MJ1434-RELATED"/>
    <property type="match status" value="1"/>
</dbReference>
<dbReference type="PANTHER" id="PTHR10359">
    <property type="entry name" value="A/G-SPECIFIC ADENINE GLYCOSYLASE/ENDONUCLEASE III"/>
    <property type="match status" value="1"/>
</dbReference>
<dbReference type="EMBL" id="MEUI01000017">
    <property type="protein sequence ID" value="OGC34417.1"/>
    <property type="molecule type" value="Genomic_DNA"/>
</dbReference>
<evidence type="ECO:0000256" key="2">
    <source>
        <dbReference type="ARBA" id="ARBA00022723"/>
    </source>
</evidence>
<dbReference type="SUPFAM" id="SSF48150">
    <property type="entry name" value="DNA-glycosylase"/>
    <property type="match status" value="1"/>
</dbReference>
<sequence>MKKPLPHTIYKTLLKTFGPQRWWPAETPFEVIVGAILTQSTNWTNVEKAIRNLKRQKLLTLREMSKVKSVKLQKAIRPSGYFRAKAKKLKAFVGHLQQQHKEKLKSLFDQPISQLRVELLSIHGIGPETADSIILYAANKPSFVVDAYTKRIGQRVGLFEFTKYDQIQRFFEDNLPKRLKIYNEFHALIVKLGKDYCQPKPRCENCPLKVNNLCSSPAGQQASF</sequence>
<dbReference type="GO" id="GO:0051539">
    <property type="term" value="F:4 iron, 4 sulfur cluster binding"/>
    <property type="evidence" value="ECO:0007669"/>
    <property type="project" value="UniProtKB-KW"/>
</dbReference>
<evidence type="ECO:0000256" key="3">
    <source>
        <dbReference type="ARBA" id="ARBA00023004"/>
    </source>
</evidence>
<reference evidence="6 7" key="1">
    <citation type="journal article" date="2016" name="Nat. Commun.">
        <title>Thousands of microbial genomes shed light on interconnected biogeochemical processes in an aquifer system.</title>
        <authorList>
            <person name="Anantharaman K."/>
            <person name="Brown C.T."/>
            <person name="Hug L.A."/>
            <person name="Sharon I."/>
            <person name="Castelle C.J."/>
            <person name="Probst A.J."/>
            <person name="Thomas B.C."/>
            <person name="Singh A."/>
            <person name="Wilkins M.J."/>
            <person name="Karaoz U."/>
            <person name="Brodie E.L."/>
            <person name="Williams K.H."/>
            <person name="Hubbard S.S."/>
            <person name="Banfield J.F."/>
        </authorList>
    </citation>
    <scope>NUCLEOTIDE SEQUENCE [LARGE SCALE GENOMIC DNA]</scope>
</reference>
<dbReference type="Gene3D" id="1.10.340.30">
    <property type="entry name" value="Hypothetical protein, domain 2"/>
    <property type="match status" value="1"/>
</dbReference>
<evidence type="ECO:0000256" key="4">
    <source>
        <dbReference type="ARBA" id="ARBA00023014"/>
    </source>
</evidence>
<evidence type="ECO:0000313" key="7">
    <source>
        <dbReference type="Proteomes" id="UP000177309"/>
    </source>
</evidence>
<dbReference type="Pfam" id="PF00730">
    <property type="entry name" value="HhH-GPD"/>
    <property type="match status" value="1"/>
</dbReference>
<dbReference type="Gene3D" id="1.10.1670.10">
    <property type="entry name" value="Helix-hairpin-Helix base-excision DNA repair enzymes (C-terminal)"/>
    <property type="match status" value="1"/>
</dbReference>
<feature type="domain" description="HhH-GPD" evidence="5">
    <location>
        <begin position="37"/>
        <end position="195"/>
    </location>
</feature>
<comment type="caution">
    <text evidence="6">The sequence shown here is derived from an EMBL/GenBank/DDBJ whole genome shotgun (WGS) entry which is preliminary data.</text>
</comment>
<dbReference type="AlphaFoldDB" id="A0A1F4TP61"/>
<dbReference type="Proteomes" id="UP000177309">
    <property type="component" value="Unassembled WGS sequence"/>
</dbReference>
<dbReference type="GO" id="GO:0046872">
    <property type="term" value="F:metal ion binding"/>
    <property type="evidence" value="ECO:0007669"/>
    <property type="project" value="UniProtKB-KW"/>
</dbReference>
<protein>
    <recommendedName>
        <fullName evidence="5">HhH-GPD domain-containing protein</fullName>
    </recommendedName>
</protein>
<dbReference type="SMART" id="SM00478">
    <property type="entry name" value="ENDO3c"/>
    <property type="match status" value="1"/>
</dbReference>
<evidence type="ECO:0000313" key="6">
    <source>
        <dbReference type="EMBL" id="OGC34417.1"/>
    </source>
</evidence>
<proteinExistence type="predicted"/>
<evidence type="ECO:0000256" key="1">
    <source>
        <dbReference type="ARBA" id="ARBA00022485"/>
    </source>
</evidence>
<dbReference type="GO" id="GO:0003824">
    <property type="term" value="F:catalytic activity"/>
    <property type="evidence" value="ECO:0007669"/>
    <property type="project" value="InterPro"/>
</dbReference>
<keyword evidence="4" id="KW-0411">Iron-sulfur</keyword>
<name>A0A1F4TP61_UNCSA</name>
<dbReference type="PIRSF" id="PIRSF001435">
    <property type="entry name" value="Nth"/>
    <property type="match status" value="1"/>
</dbReference>
<dbReference type="InterPro" id="IPR003265">
    <property type="entry name" value="HhH-GPD_domain"/>
</dbReference>
<dbReference type="CDD" id="cd00056">
    <property type="entry name" value="ENDO3c"/>
    <property type="match status" value="1"/>
</dbReference>
<dbReference type="InterPro" id="IPR023170">
    <property type="entry name" value="HhH_base_excis_C"/>
</dbReference>
<gene>
    <name evidence="6" type="ORF">A2462_01220</name>
</gene>
<organism evidence="6 7">
    <name type="scientific">candidate division WOR-1 bacterium RIFOXYC2_FULL_41_25</name>
    <dbReference type="NCBI Taxonomy" id="1802586"/>
    <lineage>
        <taxon>Bacteria</taxon>
        <taxon>Bacillati</taxon>
        <taxon>Saganbacteria</taxon>
    </lineage>
</organism>
<evidence type="ECO:0000259" key="5">
    <source>
        <dbReference type="SMART" id="SM00478"/>
    </source>
</evidence>